<dbReference type="EMBL" id="CP089051">
    <property type="protein sequence ID" value="UYF73008.1"/>
    <property type="molecule type" value="Genomic_DNA"/>
</dbReference>
<dbReference type="Proteomes" id="UP001164064">
    <property type="component" value="Chromosome"/>
</dbReference>
<gene>
    <name evidence="1" type="ORF">LSO60_07080</name>
</gene>
<dbReference type="AlphaFoldDB" id="A0AA46NYX0"/>
<dbReference type="RefSeq" id="WP_088459405.1">
    <property type="nucleotide sequence ID" value="NZ_CP089051.1"/>
</dbReference>
<protein>
    <submittedName>
        <fullName evidence="1">Uncharacterized protein</fullName>
    </submittedName>
</protein>
<sequence length="121" mass="13931">MATIEINNGKLKNPIALKLILEGKKNKEIVFESPLVITAKQSFCIIHIAEHYLANKSEYGDPNNYMNFLSNNFQNIKIETNKGVQHGSDVNSRFLNKVKKVIDVHILMEMKKRDQIKFNTK</sequence>
<accession>A0AA46NYX0</accession>
<organism evidence="1 2">
    <name type="scientific">Acinetobacter ursingii</name>
    <dbReference type="NCBI Taxonomy" id="108980"/>
    <lineage>
        <taxon>Bacteria</taxon>
        <taxon>Pseudomonadati</taxon>
        <taxon>Pseudomonadota</taxon>
        <taxon>Gammaproteobacteria</taxon>
        <taxon>Moraxellales</taxon>
        <taxon>Moraxellaceae</taxon>
        <taxon>Acinetobacter</taxon>
    </lineage>
</organism>
<name>A0AA46NYX0_9GAMM</name>
<proteinExistence type="predicted"/>
<evidence type="ECO:0000313" key="1">
    <source>
        <dbReference type="EMBL" id="UYF73008.1"/>
    </source>
</evidence>
<reference evidence="1" key="1">
    <citation type="journal article" date="2022" name="J Glob Antimicrob Resist">
        <title>Comparative analysis of IMP-4- and OXA-58-containing plasmids of three carbapenemase-producing Acinetobacter ursingii strains in the Netherlands.</title>
        <authorList>
            <person name="Hendrickx A.P.A."/>
            <person name="Schade R.P."/>
            <person name="Landman F."/>
            <person name="Bosch T."/>
            <person name="Schouls L.M."/>
            <person name="van Dijk K."/>
        </authorList>
    </citation>
    <scope>NUCLEOTIDE SEQUENCE</scope>
    <source>
        <strain evidence="1">RIVM_C010559</strain>
    </source>
</reference>
<evidence type="ECO:0000313" key="2">
    <source>
        <dbReference type="Proteomes" id="UP001164064"/>
    </source>
</evidence>